<protein>
    <submittedName>
        <fullName evidence="7">TauD/TfdA family dioxygenase</fullName>
    </submittedName>
</protein>
<feature type="domain" description="TauD/TfdA-like" evidence="6">
    <location>
        <begin position="29"/>
        <end position="277"/>
    </location>
</feature>
<evidence type="ECO:0000313" key="7">
    <source>
        <dbReference type="EMBL" id="MTD93546.1"/>
    </source>
</evidence>
<evidence type="ECO:0000256" key="5">
    <source>
        <dbReference type="ARBA" id="ARBA00023004"/>
    </source>
</evidence>
<keyword evidence="3 7" id="KW-0223">Dioxygenase</keyword>
<dbReference type="Gene3D" id="3.60.130.10">
    <property type="entry name" value="Clavaminate synthase-like"/>
    <property type="match status" value="1"/>
</dbReference>
<dbReference type="Proteomes" id="UP000440694">
    <property type="component" value="Unassembled WGS sequence"/>
</dbReference>
<dbReference type="InterPro" id="IPR003819">
    <property type="entry name" value="TauD/TfdA-like"/>
</dbReference>
<dbReference type="InterPro" id="IPR051178">
    <property type="entry name" value="TfdA_dioxygenase"/>
</dbReference>
<dbReference type="Pfam" id="PF02668">
    <property type="entry name" value="TauD"/>
    <property type="match status" value="1"/>
</dbReference>
<evidence type="ECO:0000313" key="8">
    <source>
        <dbReference type="Proteomes" id="UP000440694"/>
    </source>
</evidence>
<accession>A0A6I3KHC2</accession>
<evidence type="ECO:0000259" key="6">
    <source>
        <dbReference type="Pfam" id="PF02668"/>
    </source>
</evidence>
<dbReference type="InterPro" id="IPR042098">
    <property type="entry name" value="TauD-like_sf"/>
</dbReference>
<name>A0A6I3KHC2_9HYPH</name>
<evidence type="ECO:0000256" key="1">
    <source>
        <dbReference type="ARBA" id="ARBA00005896"/>
    </source>
</evidence>
<evidence type="ECO:0000256" key="2">
    <source>
        <dbReference type="ARBA" id="ARBA00022723"/>
    </source>
</evidence>
<dbReference type="GO" id="GO:0046872">
    <property type="term" value="F:metal ion binding"/>
    <property type="evidence" value="ECO:0007669"/>
    <property type="project" value="UniProtKB-KW"/>
</dbReference>
<dbReference type="PANTHER" id="PTHR43779:SF3">
    <property type="entry name" value="(3R)-3-[(CARBOXYMETHYL)AMINO]FATTY ACID OXYGENASE_DECARBOXYLASE"/>
    <property type="match status" value="1"/>
</dbReference>
<gene>
    <name evidence="7" type="ORF">GIW81_04260</name>
</gene>
<dbReference type="GO" id="GO:0016706">
    <property type="term" value="F:2-oxoglutarate-dependent dioxygenase activity"/>
    <property type="evidence" value="ECO:0007669"/>
    <property type="project" value="UniProtKB-ARBA"/>
</dbReference>
<proteinExistence type="inferred from homology"/>
<keyword evidence="5" id="KW-0408">Iron</keyword>
<dbReference type="SUPFAM" id="SSF51197">
    <property type="entry name" value="Clavaminate synthase-like"/>
    <property type="match status" value="1"/>
</dbReference>
<reference evidence="7 8" key="1">
    <citation type="submission" date="2019-11" db="EMBL/GenBank/DDBJ databases">
        <title>Identification of a novel strain.</title>
        <authorList>
            <person name="Xu Q."/>
            <person name="Wang G."/>
        </authorList>
    </citation>
    <scope>NUCLEOTIDE SEQUENCE [LARGE SCALE GENOMIC DNA]</scope>
    <source>
        <strain evidence="8">xq</strain>
    </source>
</reference>
<dbReference type="AlphaFoldDB" id="A0A6I3KHC2"/>
<keyword evidence="2" id="KW-0479">Metal-binding</keyword>
<dbReference type="EMBL" id="WMBQ01000001">
    <property type="protein sequence ID" value="MTD93546.1"/>
    <property type="molecule type" value="Genomic_DNA"/>
</dbReference>
<comment type="similarity">
    <text evidence="1">Belongs to the TfdA dioxygenase family.</text>
</comment>
<keyword evidence="4" id="KW-0560">Oxidoreductase</keyword>
<sequence>MDASWWCGHFRRSKLMKTAPLDLGCSVTGVNAAKATKTEIKKLRDLLYKNRLIVLKDQNLTEAQYCDFAKRVGNPVPYLQDNYHHPEFPLIFVSSNVKKDGKQIGVARTGGYWHSDTSFEKDPKFITMLMPKVLPKNFARSTRFIDMAAVYKALPAATKKKLAGREFMHTGKMRYKVRTQDAGYDIFEILATIDKLCPAVRHPAVIEHPYTKEKVLYGNRGFTLSIADASLDESASLLKEIFDFAETPRFVKEVQWSMGDVIIWDNRFLGHTSGRNEGLEEETMMYRITLQDGMPLCASQINSKVAA</sequence>
<evidence type="ECO:0000256" key="4">
    <source>
        <dbReference type="ARBA" id="ARBA00023002"/>
    </source>
</evidence>
<evidence type="ECO:0000256" key="3">
    <source>
        <dbReference type="ARBA" id="ARBA00022964"/>
    </source>
</evidence>
<organism evidence="7 8">
    <name type="scientific">Hyphomicrobium album</name>
    <dbReference type="NCBI Taxonomy" id="2665159"/>
    <lineage>
        <taxon>Bacteria</taxon>
        <taxon>Pseudomonadati</taxon>
        <taxon>Pseudomonadota</taxon>
        <taxon>Alphaproteobacteria</taxon>
        <taxon>Hyphomicrobiales</taxon>
        <taxon>Hyphomicrobiaceae</taxon>
        <taxon>Hyphomicrobium</taxon>
    </lineage>
</organism>
<comment type="caution">
    <text evidence="7">The sequence shown here is derived from an EMBL/GenBank/DDBJ whole genome shotgun (WGS) entry which is preliminary data.</text>
</comment>
<keyword evidence="8" id="KW-1185">Reference proteome</keyword>
<dbReference type="PANTHER" id="PTHR43779">
    <property type="entry name" value="DIOXYGENASE RV0097-RELATED"/>
    <property type="match status" value="1"/>
</dbReference>